<feature type="domain" description="PurM-like C-terminal" evidence="3">
    <location>
        <begin position="166"/>
        <end position="317"/>
    </location>
</feature>
<dbReference type="Gene3D" id="3.30.1330.10">
    <property type="entry name" value="PurM-like, N-terminal domain"/>
    <property type="match status" value="1"/>
</dbReference>
<accession>A0A0K1QD63</accession>
<protein>
    <submittedName>
        <fullName evidence="4">[NiFe] hydrogenase metallocenter assembly protein HypE</fullName>
    </submittedName>
</protein>
<proteinExistence type="inferred from homology"/>
<evidence type="ECO:0000313" key="4">
    <source>
        <dbReference type="EMBL" id="AKV03365.1"/>
    </source>
</evidence>
<dbReference type="Gene3D" id="3.90.650.10">
    <property type="entry name" value="PurM-like C-terminal domain"/>
    <property type="match status" value="1"/>
</dbReference>
<dbReference type="AlphaFoldDB" id="A0A0K1QD63"/>
<dbReference type="STRING" id="1391654.AKJ09_10028"/>
<feature type="domain" description="PurM-like N-terminal" evidence="2">
    <location>
        <begin position="41"/>
        <end position="153"/>
    </location>
</feature>
<evidence type="ECO:0000313" key="5">
    <source>
        <dbReference type="Proteomes" id="UP000064967"/>
    </source>
</evidence>
<dbReference type="InterPro" id="IPR016188">
    <property type="entry name" value="PurM-like_N"/>
</dbReference>
<reference evidence="4 5" key="1">
    <citation type="submission" date="2015-08" db="EMBL/GenBank/DDBJ databases">
        <authorList>
            <person name="Babu N.S."/>
            <person name="Beckwith C.J."/>
            <person name="Beseler K.G."/>
            <person name="Brison A."/>
            <person name="Carone J.V."/>
            <person name="Caskin T.P."/>
            <person name="Diamond M."/>
            <person name="Durham M.E."/>
            <person name="Foxe J.M."/>
            <person name="Go M."/>
            <person name="Henderson B.A."/>
            <person name="Jones I.B."/>
            <person name="McGettigan J.A."/>
            <person name="Micheletti S.J."/>
            <person name="Nasrallah M.E."/>
            <person name="Ortiz D."/>
            <person name="Piller C.R."/>
            <person name="Privatt S.R."/>
            <person name="Schneider S.L."/>
            <person name="Sharp S."/>
            <person name="Smith T.C."/>
            <person name="Stanton J.D."/>
            <person name="Ullery H.E."/>
            <person name="Wilson R.J."/>
            <person name="Serrano M.G."/>
            <person name="Buck G."/>
            <person name="Lee V."/>
            <person name="Wang Y."/>
            <person name="Carvalho R."/>
            <person name="Voegtly L."/>
            <person name="Shi R."/>
            <person name="Duckworth R."/>
            <person name="Johnson A."/>
            <person name="Loviza R."/>
            <person name="Walstead R."/>
            <person name="Shah Z."/>
            <person name="Kiflezghi M."/>
            <person name="Wade K."/>
            <person name="Ball S.L."/>
            <person name="Bradley K.W."/>
            <person name="Asai D.J."/>
            <person name="Bowman C.A."/>
            <person name="Russell D.A."/>
            <person name="Pope W.H."/>
            <person name="Jacobs-Sera D."/>
            <person name="Hendrix R.W."/>
            <person name="Hatfull G.F."/>
        </authorList>
    </citation>
    <scope>NUCLEOTIDE SEQUENCE [LARGE SCALE GENOMIC DNA]</scope>
    <source>
        <strain evidence="4 5">DSM 27648</strain>
    </source>
</reference>
<evidence type="ECO:0000256" key="1">
    <source>
        <dbReference type="ARBA" id="ARBA00006243"/>
    </source>
</evidence>
<dbReference type="Pfam" id="PF00586">
    <property type="entry name" value="AIRS"/>
    <property type="match status" value="1"/>
</dbReference>
<organism evidence="4 5">
    <name type="scientific">Labilithrix luteola</name>
    <dbReference type="NCBI Taxonomy" id="1391654"/>
    <lineage>
        <taxon>Bacteria</taxon>
        <taxon>Pseudomonadati</taxon>
        <taxon>Myxococcota</taxon>
        <taxon>Polyangia</taxon>
        <taxon>Polyangiales</taxon>
        <taxon>Labilitrichaceae</taxon>
        <taxon>Labilithrix</taxon>
    </lineage>
</organism>
<gene>
    <name evidence="4" type="ORF">AKJ09_10028</name>
</gene>
<dbReference type="InterPro" id="IPR036921">
    <property type="entry name" value="PurM-like_N_sf"/>
</dbReference>
<keyword evidence="5" id="KW-1185">Reference proteome</keyword>
<evidence type="ECO:0000259" key="2">
    <source>
        <dbReference type="Pfam" id="PF00586"/>
    </source>
</evidence>
<dbReference type="Proteomes" id="UP000064967">
    <property type="component" value="Chromosome"/>
</dbReference>
<dbReference type="Pfam" id="PF02769">
    <property type="entry name" value="AIRS_C"/>
    <property type="match status" value="1"/>
</dbReference>
<comment type="similarity">
    <text evidence="1">Belongs to the HypE family.</text>
</comment>
<dbReference type="PANTHER" id="PTHR30303">
    <property type="entry name" value="HYDROGENASE ISOENZYMES FORMATION PROTEIN HYPE"/>
    <property type="match status" value="1"/>
</dbReference>
<dbReference type="NCBIfam" id="TIGR02124">
    <property type="entry name" value="hypE"/>
    <property type="match status" value="1"/>
</dbReference>
<dbReference type="SUPFAM" id="SSF55326">
    <property type="entry name" value="PurM N-terminal domain-like"/>
    <property type="match status" value="1"/>
</dbReference>
<dbReference type="PIRSF" id="PIRSF005644">
    <property type="entry name" value="Hdrgns_mtr_HypE"/>
    <property type="match status" value="1"/>
</dbReference>
<dbReference type="CDD" id="cd02197">
    <property type="entry name" value="HypE"/>
    <property type="match status" value="1"/>
</dbReference>
<dbReference type="GO" id="GO:0051604">
    <property type="term" value="P:protein maturation"/>
    <property type="evidence" value="ECO:0007669"/>
    <property type="project" value="TreeGrafter"/>
</dbReference>
<dbReference type="PATRIC" id="fig|1391654.3.peg.10166"/>
<dbReference type="InterPro" id="IPR011854">
    <property type="entry name" value="HypE"/>
</dbReference>
<sequence>MPAQGTDHVVMGHGSGGKLTARLIEQTILPALKNPILDVLDDQAMLPLDGGRIAFTTDSYVVTPIFFPGGDIGELAVNGTVNDLAMGGAVPKFLSLALILEEGTPLFDLERVVASVRRAADRAGVVVVTGDTKVVPRGSGDGIFVNTAGIGLVPAGVRLSAQRVSPGDAVILSGQIGDHGVAILASREGLELEGEFSSDTAALHDLVASMLAAHSDIHAMRDPTRGGLAASLVEIATRQKLGIEVDERAIPVDDAVRGACEILGLDPLHVANEGKLVAFVPEVGAEAVLAAMRAHPLGRGAVRIGRVVDTHAGTVVLKTPVGGQRVLDLPFGESLPRIC</sequence>
<dbReference type="InterPro" id="IPR036676">
    <property type="entry name" value="PurM-like_C_sf"/>
</dbReference>
<dbReference type="SUPFAM" id="SSF56042">
    <property type="entry name" value="PurM C-terminal domain-like"/>
    <property type="match status" value="1"/>
</dbReference>
<dbReference type="EMBL" id="CP012333">
    <property type="protein sequence ID" value="AKV03365.1"/>
    <property type="molecule type" value="Genomic_DNA"/>
</dbReference>
<evidence type="ECO:0000259" key="3">
    <source>
        <dbReference type="Pfam" id="PF02769"/>
    </source>
</evidence>
<dbReference type="InterPro" id="IPR010918">
    <property type="entry name" value="PurM-like_C_dom"/>
</dbReference>
<name>A0A0K1QD63_9BACT</name>
<dbReference type="PANTHER" id="PTHR30303:SF0">
    <property type="entry name" value="CARBAMOYL DEHYDRATASE HYPE"/>
    <property type="match status" value="1"/>
</dbReference>
<dbReference type="KEGG" id="llu:AKJ09_10028"/>